<dbReference type="Proteomes" id="UP000602260">
    <property type="component" value="Unassembled WGS sequence"/>
</dbReference>
<gene>
    <name evidence="1" type="ORF">H8S55_06600</name>
</gene>
<name>A0A8J6MAA2_9FIRM</name>
<evidence type="ECO:0000313" key="2">
    <source>
        <dbReference type="Proteomes" id="UP000602260"/>
    </source>
</evidence>
<dbReference type="EMBL" id="JACOPN010000003">
    <property type="protein sequence ID" value="MBC5716985.1"/>
    <property type="molecule type" value="Genomic_DNA"/>
</dbReference>
<proteinExistence type="predicted"/>
<sequence>MTSDSTPAFEIEKEALKTEIETGIQSGVDHLENKAAKRKDGDKYHNTRHLLKQYRKVAYAIQISEADMNVRMEMEHGTRLSTLEVNAELAGVDLSGSKLEGYARTVIRSKNMLQIIDNALNTVRMDPDHGELMYQVLFLTYFSRKKPANREVILAELDRQGFPMSMVTYHSYLNMAIRAIDRILWGYTARDCMEIIKQFLP</sequence>
<evidence type="ECO:0000313" key="1">
    <source>
        <dbReference type="EMBL" id="MBC5716985.1"/>
    </source>
</evidence>
<dbReference type="AlphaFoldDB" id="A0A8J6MAA2"/>
<keyword evidence="2" id="KW-1185">Reference proteome</keyword>
<organism evidence="1 2">
    <name type="scientific">Flintibacter faecis</name>
    <dbReference type="NCBI Taxonomy" id="2763047"/>
    <lineage>
        <taxon>Bacteria</taxon>
        <taxon>Bacillati</taxon>
        <taxon>Bacillota</taxon>
        <taxon>Clostridia</taxon>
        <taxon>Eubacteriales</taxon>
        <taxon>Flintibacter</taxon>
    </lineage>
</organism>
<dbReference type="RefSeq" id="WP_186878293.1">
    <property type="nucleotide sequence ID" value="NZ_JACOPN010000003.1"/>
</dbReference>
<comment type="caution">
    <text evidence="1">The sequence shown here is derived from an EMBL/GenBank/DDBJ whole genome shotgun (WGS) entry which is preliminary data.</text>
</comment>
<reference evidence="1" key="1">
    <citation type="submission" date="2020-08" db="EMBL/GenBank/DDBJ databases">
        <title>Genome public.</title>
        <authorList>
            <person name="Liu C."/>
            <person name="Sun Q."/>
        </authorList>
    </citation>
    <scope>NUCLEOTIDE SEQUENCE</scope>
    <source>
        <strain evidence="1">BX5</strain>
    </source>
</reference>
<accession>A0A8J6MAA2</accession>
<protein>
    <submittedName>
        <fullName evidence="1">Uncharacterized protein</fullName>
    </submittedName>
</protein>